<sequence length="411" mass="44462">MDMLRTKATETSVPRSPAPRSAAQRCRDIKALIAMVGRKSWSARISALRANVAATARYGKLVAIKHAAEFAAEKCRTGAELTPTEAILADRVAGLVALDARLSDAGKTRLRERLAECLTGENTLVPLLHIHRTGCLHENLGFIVDYTGFDLGTPYDLLIARDGEFAEIACDTLSAEEGRLVHRAAWMRLVDRIDPDLQTWLSAHPGRYLLKMTLPQGLRDAKDGTATLAALHERINTMLAGAKRSDHDEAAVLRLDPLMLAAAQANENGLMTKLRHEFGPEANLAVTGSGKGVLVLAARAGSENEVAVAMRKRLSALAPTRLTGTKPGILAMFIEDTDRLEWGLLRDQLTLEGEARQFLTFPEARVVVAVTCASRLELYGALGPESAMRFRNPSHPAAKTVALAPAILSTS</sequence>
<evidence type="ECO:0000313" key="3">
    <source>
        <dbReference type="Proteomes" id="UP001279553"/>
    </source>
</evidence>
<dbReference type="Proteomes" id="UP001279553">
    <property type="component" value="Unassembled WGS sequence"/>
</dbReference>
<evidence type="ECO:0008006" key="4">
    <source>
        <dbReference type="Google" id="ProtNLM"/>
    </source>
</evidence>
<evidence type="ECO:0000256" key="1">
    <source>
        <dbReference type="SAM" id="MobiDB-lite"/>
    </source>
</evidence>
<evidence type="ECO:0000313" key="2">
    <source>
        <dbReference type="EMBL" id="MDX5930628.1"/>
    </source>
</evidence>
<keyword evidence="3" id="KW-1185">Reference proteome</keyword>
<dbReference type="AlphaFoldDB" id="A0AAW9DNK9"/>
<dbReference type="EMBL" id="JAWXYB010000018">
    <property type="protein sequence ID" value="MDX5930628.1"/>
    <property type="molecule type" value="Genomic_DNA"/>
</dbReference>
<accession>A0AAW9DNK9</accession>
<comment type="caution">
    <text evidence="2">The sequence shown here is derived from an EMBL/GenBank/DDBJ whole genome shotgun (WGS) entry which is preliminary data.</text>
</comment>
<proteinExistence type="predicted"/>
<protein>
    <recommendedName>
        <fullName evidence="4">CHAT domain-containing protein</fullName>
    </recommendedName>
</protein>
<gene>
    <name evidence="2" type="ORF">SIL87_07610</name>
</gene>
<organism evidence="2 3">
    <name type="scientific">Acidiphilium acidophilum</name>
    <name type="common">Thiobacillus acidophilus</name>
    <dbReference type="NCBI Taxonomy" id="76588"/>
    <lineage>
        <taxon>Bacteria</taxon>
        <taxon>Pseudomonadati</taxon>
        <taxon>Pseudomonadota</taxon>
        <taxon>Alphaproteobacteria</taxon>
        <taxon>Acetobacterales</taxon>
        <taxon>Acidocellaceae</taxon>
        <taxon>Acidiphilium</taxon>
    </lineage>
</organism>
<feature type="region of interest" description="Disordered" evidence="1">
    <location>
        <begin position="1"/>
        <end position="21"/>
    </location>
</feature>
<reference evidence="2 3" key="1">
    <citation type="submission" date="2023-11" db="EMBL/GenBank/DDBJ databases">
        <title>MicrobeMod: A computational toolkit for identifying prokaryotic methylation and restriction-modification with nanopore sequencing.</title>
        <authorList>
            <person name="Crits-Christoph A."/>
            <person name="Kang S.C."/>
            <person name="Lee H."/>
            <person name="Ostrov N."/>
        </authorList>
    </citation>
    <scope>NUCLEOTIDE SEQUENCE [LARGE SCALE GENOMIC DNA]</scope>
    <source>
        <strain evidence="2 3">DSMZ 700</strain>
    </source>
</reference>
<name>A0AAW9DNK9_ACIAO</name>